<sequence>MSRWTNNILFRHGDLVQYGSVQMVPDWLKGGSGTIHVCDHLTVQHGDLDFRSSRGLSYKNTVKILTMCPNVCSLKSDLPQLVGSNDEVSFKDLNLLYSRVKQIVLHFLQPLDI</sequence>
<dbReference type="AlphaFoldDB" id="A0A9P6NQY6"/>
<keyword evidence="2" id="KW-1185">Reference proteome</keyword>
<proteinExistence type="predicted"/>
<dbReference type="Proteomes" id="UP000886653">
    <property type="component" value="Unassembled WGS sequence"/>
</dbReference>
<organism evidence="1 2">
    <name type="scientific">Cronartium quercuum f. sp. fusiforme G11</name>
    <dbReference type="NCBI Taxonomy" id="708437"/>
    <lineage>
        <taxon>Eukaryota</taxon>
        <taxon>Fungi</taxon>
        <taxon>Dikarya</taxon>
        <taxon>Basidiomycota</taxon>
        <taxon>Pucciniomycotina</taxon>
        <taxon>Pucciniomycetes</taxon>
        <taxon>Pucciniales</taxon>
        <taxon>Coleosporiaceae</taxon>
        <taxon>Cronartium</taxon>
    </lineage>
</organism>
<comment type="caution">
    <text evidence="1">The sequence shown here is derived from an EMBL/GenBank/DDBJ whole genome shotgun (WGS) entry which is preliminary data.</text>
</comment>
<accession>A0A9P6NQY6</accession>
<protein>
    <submittedName>
        <fullName evidence="1">Uncharacterized protein</fullName>
    </submittedName>
</protein>
<name>A0A9P6NQY6_9BASI</name>
<reference evidence="1" key="1">
    <citation type="submission" date="2013-11" db="EMBL/GenBank/DDBJ databases">
        <title>Genome sequence of the fusiform rust pathogen reveals effectors for host alternation and coevolution with pine.</title>
        <authorList>
            <consortium name="DOE Joint Genome Institute"/>
            <person name="Smith K."/>
            <person name="Pendleton A."/>
            <person name="Kubisiak T."/>
            <person name="Anderson C."/>
            <person name="Salamov A."/>
            <person name="Aerts A."/>
            <person name="Riley R."/>
            <person name="Clum A."/>
            <person name="Lindquist E."/>
            <person name="Ence D."/>
            <person name="Campbell M."/>
            <person name="Kronenberg Z."/>
            <person name="Feau N."/>
            <person name="Dhillon B."/>
            <person name="Hamelin R."/>
            <person name="Burleigh J."/>
            <person name="Smith J."/>
            <person name="Yandell M."/>
            <person name="Nelson C."/>
            <person name="Grigoriev I."/>
            <person name="Davis J."/>
        </authorList>
    </citation>
    <scope>NUCLEOTIDE SEQUENCE</scope>
    <source>
        <strain evidence="1">G11</strain>
    </source>
</reference>
<gene>
    <name evidence="1" type="ORF">CROQUDRAFT_464401</name>
</gene>
<dbReference type="EMBL" id="MU167211">
    <property type="protein sequence ID" value="KAG0151751.1"/>
    <property type="molecule type" value="Genomic_DNA"/>
</dbReference>
<evidence type="ECO:0000313" key="2">
    <source>
        <dbReference type="Proteomes" id="UP000886653"/>
    </source>
</evidence>
<evidence type="ECO:0000313" key="1">
    <source>
        <dbReference type="EMBL" id="KAG0151751.1"/>
    </source>
</evidence>